<dbReference type="OrthoDB" id="9451547at2759"/>
<feature type="transmembrane region" description="Helical" evidence="1">
    <location>
        <begin position="73"/>
        <end position="94"/>
    </location>
</feature>
<dbReference type="Proteomes" id="UP000267821">
    <property type="component" value="Unassembled WGS sequence"/>
</dbReference>
<dbReference type="EMBL" id="ML121560">
    <property type="protein sequence ID" value="RPB21391.1"/>
    <property type="molecule type" value="Genomic_DNA"/>
</dbReference>
<proteinExistence type="predicted"/>
<evidence type="ECO:0000313" key="2">
    <source>
        <dbReference type="EMBL" id="RPB21391.1"/>
    </source>
</evidence>
<dbReference type="PANTHER" id="PTHR35043">
    <property type="entry name" value="TRANSCRIPTION FACTOR DOMAIN-CONTAINING PROTEIN"/>
    <property type="match status" value="1"/>
</dbReference>
<evidence type="ECO:0000313" key="3">
    <source>
        <dbReference type="Proteomes" id="UP000267821"/>
    </source>
</evidence>
<dbReference type="AlphaFoldDB" id="A0A3N4LL55"/>
<protein>
    <submittedName>
        <fullName evidence="2">Uncharacterized protein</fullName>
    </submittedName>
</protein>
<dbReference type="PANTHER" id="PTHR35043:SF7">
    <property type="entry name" value="TRANSCRIPTION FACTOR DOMAIN-CONTAINING PROTEIN"/>
    <property type="match status" value="1"/>
</dbReference>
<organism evidence="2 3">
    <name type="scientific">Terfezia boudieri ATCC MYA-4762</name>
    <dbReference type="NCBI Taxonomy" id="1051890"/>
    <lineage>
        <taxon>Eukaryota</taxon>
        <taxon>Fungi</taxon>
        <taxon>Dikarya</taxon>
        <taxon>Ascomycota</taxon>
        <taxon>Pezizomycotina</taxon>
        <taxon>Pezizomycetes</taxon>
        <taxon>Pezizales</taxon>
        <taxon>Pezizaceae</taxon>
        <taxon>Terfezia</taxon>
    </lineage>
</organism>
<sequence length="560" mass="64159">MSTSTGKSWLLRPTSDSAPLWQGSTNIRSTFDLISSCVLTLLICVWTAIHLNIPRYKERRRGGFAVPLWRRIWWMFMGLIGPELVLYTAWSQFIQARLVTMRLRKIDNAREFEKRGPEAEKQPQHDDHDVDDDYYNDLELAYKSSRSRLLPHDPTMPPKLSWYTRLRNLINPEELERGYYAAMGGFEVVIGKEEKRGDIRDIRRTVTPCGTVLLARLGLLPSLSIEGINDKSKADMLTKTLVCIQACWMLVQAFARKVERLPITLLELNTIMHVVCALMMYLLWLKKPQDVGIPTIIYDRHKRKPLGTLLSIKEVKQEKPDMSPALGHILRWKNGVFEHKAEYSDTWFQNWHGPQSLSTAPMVPGVKKDLDLQAAGKLQARQFWISNSDTTGTYISFSDKTFLTYEKAQFLVDYSSGKIPTFGKSKSSWKDFCEEIQHNGGVGCAKKASNFVLEGSIKSEGSEYAGWVATFIFPAIYGGVHLTPWKAHFPTYLERYLWRFSGLCVACGVPTLLLLFGITESTWETSNPFKMPFLAFKWVMSFRPKDGSSVRYCFSTHSWQ</sequence>
<feature type="transmembrane region" description="Helical" evidence="1">
    <location>
        <begin position="496"/>
        <end position="518"/>
    </location>
</feature>
<feature type="transmembrane region" description="Helical" evidence="1">
    <location>
        <begin position="33"/>
        <end position="53"/>
    </location>
</feature>
<keyword evidence="1" id="KW-1133">Transmembrane helix</keyword>
<reference evidence="2 3" key="1">
    <citation type="journal article" date="2018" name="Nat. Ecol. Evol.">
        <title>Pezizomycetes genomes reveal the molecular basis of ectomycorrhizal truffle lifestyle.</title>
        <authorList>
            <person name="Murat C."/>
            <person name="Payen T."/>
            <person name="Noel B."/>
            <person name="Kuo A."/>
            <person name="Morin E."/>
            <person name="Chen J."/>
            <person name="Kohler A."/>
            <person name="Krizsan K."/>
            <person name="Balestrini R."/>
            <person name="Da Silva C."/>
            <person name="Montanini B."/>
            <person name="Hainaut M."/>
            <person name="Levati E."/>
            <person name="Barry K.W."/>
            <person name="Belfiori B."/>
            <person name="Cichocki N."/>
            <person name="Clum A."/>
            <person name="Dockter R.B."/>
            <person name="Fauchery L."/>
            <person name="Guy J."/>
            <person name="Iotti M."/>
            <person name="Le Tacon F."/>
            <person name="Lindquist E.A."/>
            <person name="Lipzen A."/>
            <person name="Malagnac F."/>
            <person name="Mello A."/>
            <person name="Molinier V."/>
            <person name="Miyauchi S."/>
            <person name="Poulain J."/>
            <person name="Riccioni C."/>
            <person name="Rubini A."/>
            <person name="Sitrit Y."/>
            <person name="Splivallo R."/>
            <person name="Traeger S."/>
            <person name="Wang M."/>
            <person name="Zifcakova L."/>
            <person name="Wipf D."/>
            <person name="Zambonelli A."/>
            <person name="Paolocci F."/>
            <person name="Nowrousian M."/>
            <person name="Ottonello S."/>
            <person name="Baldrian P."/>
            <person name="Spatafora J.W."/>
            <person name="Henrissat B."/>
            <person name="Nagy L.G."/>
            <person name="Aury J.M."/>
            <person name="Wincker P."/>
            <person name="Grigoriev I.V."/>
            <person name="Bonfante P."/>
            <person name="Martin F.M."/>
        </authorList>
    </citation>
    <scope>NUCLEOTIDE SEQUENCE [LARGE SCALE GENOMIC DNA]</scope>
    <source>
        <strain evidence="2 3">ATCC MYA-4762</strain>
    </source>
</reference>
<accession>A0A3N4LL55</accession>
<keyword evidence="1" id="KW-0812">Transmembrane</keyword>
<keyword evidence="3" id="KW-1185">Reference proteome</keyword>
<feature type="transmembrane region" description="Helical" evidence="1">
    <location>
        <begin position="464"/>
        <end position="484"/>
    </location>
</feature>
<feature type="transmembrane region" description="Helical" evidence="1">
    <location>
        <begin position="261"/>
        <end position="284"/>
    </location>
</feature>
<dbReference type="InParanoid" id="A0A3N4LL55"/>
<evidence type="ECO:0000256" key="1">
    <source>
        <dbReference type="SAM" id="Phobius"/>
    </source>
</evidence>
<gene>
    <name evidence="2" type="ORF">L211DRAFT_840815</name>
</gene>
<name>A0A3N4LL55_9PEZI</name>
<keyword evidence="1" id="KW-0472">Membrane</keyword>